<dbReference type="InterPro" id="IPR011993">
    <property type="entry name" value="PH-like_dom_sf"/>
</dbReference>
<feature type="region of interest" description="Disordered" evidence="6">
    <location>
        <begin position="413"/>
        <end position="433"/>
    </location>
</feature>
<gene>
    <name evidence="9" type="ORF">C0Q70_02302</name>
</gene>
<dbReference type="Gene3D" id="1.20.1270.60">
    <property type="entry name" value="Arfaptin homology (AH) domain/BAR domain"/>
    <property type="match status" value="1"/>
</dbReference>
<keyword evidence="10" id="KW-1185">Reference proteome</keyword>
<dbReference type="InterPro" id="IPR001849">
    <property type="entry name" value="PH_domain"/>
</dbReference>
<dbReference type="GO" id="GO:0005737">
    <property type="term" value="C:cytoplasm"/>
    <property type="evidence" value="ECO:0007669"/>
    <property type="project" value="InterPro"/>
</dbReference>
<evidence type="ECO:0000256" key="5">
    <source>
        <dbReference type="PROSITE-ProRule" id="PRU00288"/>
    </source>
</evidence>
<proteinExistence type="predicted"/>
<dbReference type="STRING" id="400727.A0A2T7PPJ1"/>
<dbReference type="PRINTS" id="PR00405">
    <property type="entry name" value="REVINTRACTNG"/>
</dbReference>
<protein>
    <submittedName>
        <fullName evidence="9">Uncharacterized protein</fullName>
    </submittedName>
</protein>
<keyword evidence="1" id="KW-0479">Metal-binding</keyword>
<dbReference type="GO" id="GO:0005096">
    <property type="term" value="F:GTPase activator activity"/>
    <property type="evidence" value="ECO:0007669"/>
    <property type="project" value="InterPro"/>
</dbReference>
<feature type="compositionally biased region" description="Low complexity" evidence="6">
    <location>
        <begin position="248"/>
        <end position="261"/>
    </location>
</feature>
<dbReference type="PROSITE" id="PS50115">
    <property type="entry name" value="ARFGAP"/>
    <property type="match status" value="1"/>
</dbReference>
<dbReference type="InterPro" id="IPR036770">
    <property type="entry name" value="Ankyrin_rpt-contain_sf"/>
</dbReference>
<dbReference type="InterPro" id="IPR001164">
    <property type="entry name" value="ArfGAP_dom"/>
</dbReference>
<dbReference type="Proteomes" id="UP000245119">
    <property type="component" value="Linkage Group LG2"/>
</dbReference>
<dbReference type="SUPFAM" id="SSF57863">
    <property type="entry name" value="ArfGap/RecO-like zinc finger"/>
    <property type="match status" value="1"/>
</dbReference>
<dbReference type="OrthoDB" id="10070851at2759"/>
<evidence type="ECO:0000256" key="2">
    <source>
        <dbReference type="ARBA" id="ARBA00022771"/>
    </source>
</evidence>
<comment type="caution">
    <text evidence="9">The sequence shown here is derived from an EMBL/GenBank/DDBJ whole genome shotgun (WGS) entry which is preliminary data.</text>
</comment>
<feature type="repeat" description="ANK" evidence="4">
    <location>
        <begin position="547"/>
        <end position="579"/>
    </location>
</feature>
<dbReference type="CDD" id="cd08835">
    <property type="entry name" value="ArfGap_ACAP"/>
    <property type="match status" value="1"/>
</dbReference>
<dbReference type="AlphaFoldDB" id="A0A2T7PPJ1"/>
<keyword evidence="4" id="KW-0040">ANK repeat</keyword>
<evidence type="ECO:0000313" key="10">
    <source>
        <dbReference type="Proteomes" id="UP000245119"/>
    </source>
</evidence>
<dbReference type="InterPro" id="IPR027267">
    <property type="entry name" value="AH/BAR_dom_sf"/>
</dbReference>
<keyword evidence="2 5" id="KW-0863">Zinc-finger</keyword>
<dbReference type="Gene3D" id="2.30.29.30">
    <property type="entry name" value="Pleckstrin-homology domain (PH domain)/Phosphotyrosine-binding domain (PTB)"/>
    <property type="match status" value="1"/>
</dbReference>
<evidence type="ECO:0000256" key="4">
    <source>
        <dbReference type="PROSITE-ProRule" id="PRU00023"/>
    </source>
</evidence>
<dbReference type="PROSITE" id="PS50297">
    <property type="entry name" value="ANK_REP_REGION"/>
    <property type="match status" value="2"/>
</dbReference>
<evidence type="ECO:0000256" key="3">
    <source>
        <dbReference type="ARBA" id="ARBA00022833"/>
    </source>
</evidence>
<dbReference type="GO" id="GO:0008270">
    <property type="term" value="F:zinc ion binding"/>
    <property type="evidence" value="ECO:0007669"/>
    <property type="project" value="UniProtKB-KW"/>
</dbReference>
<dbReference type="InterPro" id="IPR002110">
    <property type="entry name" value="Ankyrin_rpt"/>
</dbReference>
<name>A0A2T7PPJ1_POMCA</name>
<dbReference type="Pfam" id="PF16746">
    <property type="entry name" value="BAR_3"/>
    <property type="match status" value="1"/>
</dbReference>
<dbReference type="SMART" id="SM00233">
    <property type="entry name" value="PH"/>
    <property type="match status" value="1"/>
</dbReference>
<reference evidence="9 10" key="1">
    <citation type="submission" date="2018-04" db="EMBL/GenBank/DDBJ databases">
        <title>The genome of golden apple snail Pomacea canaliculata provides insight into stress tolerance and invasive adaptation.</title>
        <authorList>
            <person name="Liu C."/>
            <person name="Liu B."/>
            <person name="Ren Y."/>
            <person name="Zhang Y."/>
            <person name="Wang H."/>
            <person name="Li S."/>
            <person name="Jiang F."/>
            <person name="Yin L."/>
            <person name="Zhang G."/>
            <person name="Qian W."/>
            <person name="Fan W."/>
        </authorList>
    </citation>
    <scope>NUCLEOTIDE SEQUENCE [LARGE SCALE GENOMIC DNA]</scope>
    <source>
        <strain evidence="9">SZHN2017</strain>
        <tissue evidence="9">Muscle</tissue>
    </source>
</reference>
<dbReference type="InterPro" id="IPR004148">
    <property type="entry name" value="BAR_dom"/>
</dbReference>
<dbReference type="Pfam" id="PF00169">
    <property type="entry name" value="PH"/>
    <property type="match status" value="1"/>
</dbReference>
<dbReference type="Gene3D" id="1.10.220.150">
    <property type="entry name" value="Arf GTPase activating protein"/>
    <property type="match status" value="1"/>
</dbReference>
<feature type="compositionally biased region" description="Basic and acidic residues" evidence="6">
    <location>
        <begin position="419"/>
        <end position="428"/>
    </location>
</feature>
<feature type="domain" description="PH" evidence="7">
    <location>
        <begin position="132"/>
        <end position="227"/>
    </location>
</feature>
<dbReference type="SUPFAM" id="SSF50729">
    <property type="entry name" value="PH domain-like"/>
    <property type="match status" value="1"/>
</dbReference>
<dbReference type="Pfam" id="PF12796">
    <property type="entry name" value="Ank_2"/>
    <property type="match status" value="1"/>
</dbReference>
<feature type="repeat" description="ANK" evidence="4">
    <location>
        <begin position="580"/>
        <end position="612"/>
    </location>
</feature>
<evidence type="ECO:0000256" key="1">
    <source>
        <dbReference type="ARBA" id="ARBA00022723"/>
    </source>
</evidence>
<evidence type="ECO:0000313" key="9">
    <source>
        <dbReference type="EMBL" id="PVD35342.1"/>
    </source>
</evidence>
<dbReference type="PANTHER" id="PTHR23180">
    <property type="entry name" value="CENTAURIN/ARF"/>
    <property type="match status" value="1"/>
</dbReference>
<dbReference type="SMART" id="SM00248">
    <property type="entry name" value="ANK"/>
    <property type="match status" value="4"/>
</dbReference>
<dbReference type="EMBL" id="PZQS01000002">
    <property type="protein sequence ID" value="PVD35342.1"/>
    <property type="molecule type" value="Genomic_DNA"/>
</dbReference>
<keyword evidence="3" id="KW-0862">Zinc</keyword>
<feature type="region of interest" description="Disordered" evidence="6">
    <location>
        <begin position="237"/>
        <end position="268"/>
    </location>
</feature>
<dbReference type="Pfam" id="PF01412">
    <property type="entry name" value="ArfGap"/>
    <property type="match status" value="1"/>
</dbReference>
<evidence type="ECO:0000259" key="7">
    <source>
        <dbReference type="PROSITE" id="PS50003"/>
    </source>
</evidence>
<evidence type="ECO:0000256" key="6">
    <source>
        <dbReference type="SAM" id="MobiDB-lite"/>
    </source>
</evidence>
<dbReference type="SUPFAM" id="SSF48403">
    <property type="entry name" value="Ankyrin repeat"/>
    <property type="match status" value="1"/>
</dbReference>
<dbReference type="SMART" id="SM00105">
    <property type="entry name" value="ArfGap"/>
    <property type="match status" value="1"/>
</dbReference>
<dbReference type="FunFam" id="1.10.220.150:FF:000007">
    <property type="entry name" value="Arf-GAP with coiled-coil, ANK repeat and PH domain-containing protein 2"/>
    <property type="match status" value="1"/>
</dbReference>
<accession>A0A2T7PPJ1</accession>
<dbReference type="PROSITE" id="PS50003">
    <property type="entry name" value="PH_DOMAIN"/>
    <property type="match status" value="1"/>
</dbReference>
<sequence>MKETKKHFEKISDDLDNALVRNSQAPRSKAQECEEAFNVLTAMKSCFAHTALDYVFQMLSFMHAQSTYFHQGHDLFTDLETHMKDIASQVKDLSEKARIERKEMEDCHSLVQQKTDVLCGPAAVSPGDADAPLAMEGYLFKRTSNAFRQWVRRWFIIQNSQLVYRKRSKDCLTVMEEDLRLCTIRPGAEADRRFCFEVLSPARSHMLQADSEQECQAWITALTDCISKAYRDTMHDHEPLEEVKTQDASSPDSSISSEASAVTPKSEAKNKARLRMEQLLSVPGNNICCDCGAADPRWASINLGITLCIECSGTHRSFGVHKSKVRSITLDTWDPELVKVMLELGNEVVNRCYEANVDESIAPRATPSCSRAQREAWITAKYVKRAFVSKLDQVTMPSGNKIRGWSVRKKIRRSPGRLMTKENSREEWSQSEPEDLASGLLEAVLSVSNTTARDSDSGLGGSSSDVLVFGAEASNVTSLSKHLDLESSDDSTGEDDVEEMAVTSWEDMSKLDPNLLLYKAAEARNLPVMLEALSNGADPNWVNPDDNDKTPIMKAVETGSLSACEFLLLNGAKLDRKDRQGHTPLHHAAILGNTGQVCQFLKRGADHTLKDIKGQDPLMIAVDTANADIVTLLRLAKLNDEMKESDGFCPTGDDTFTDVFKDFSNMASNFPEKLKRK</sequence>
<dbReference type="FunFam" id="2.30.29.30:FF:000026">
    <property type="entry name" value="Arf-GAP with coiled-coil, ANK repeat and PH domain-containing protein 2"/>
    <property type="match status" value="1"/>
</dbReference>
<dbReference type="PANTHER" id="PTHR23180:SF399">
    <property type="entry name" value="BLOWN FUSE, ISOFORM A-RELATED"/>
    <property type="match status" value="1"/>
</dbReference>
<feature type="domain" description="Arf-GAP" evidence="8">
    <location>
        <begin position="273"/>
        <end position="395"/>
    </location>
</feature>
<dbReference type="InterPro" id="IPR038508">
    <property type="entry name" value="ArfGAP_dom_sf"/>
</dbReference>
<dbReference type="SUPFAM" id="SSF103657">
    <property type="entry name" value="BAR/IMD domain-like"/>
    <property type="match status" value="1"/>
</dbReference>
<evidence type="ECO:0000259" key="8">
    <source>
        <dbReference type="PROSITE" id="PS50115"/>
    </source>
</evidence>
<dbReference type="InterPro" id="IPR037278">
    <property type="entry name" value="ARFGAP/RecO"/>
</dbReference>
<dbReference type="InterPro" id="IPR045258">
    <property type="entry name" value="ACAP1/2/3-like"/>
</dbReference>
<dbReference type="PROSITE" id="PS50088">
    <property type="entry name" value="ANK_REPEAT"/>
    <property type="match status" value="2"/>
</dbReference>
<dbReference type="CDD" id="cd13250">
    <property type="entry name" value="PH_ACAP"/>
    <property type="match status" value="1"/>
</dbReference>
<organism evidence="9 10">
    <name type="scientific">Pomacea canaliculata</name>
    <name type="common">Golden apple snail</name>
    <dbReference type="NCBI Taxonomy" id="400727"/>
    <lineage>
        <taxon>Eukaryota</taxon>
        <taxon>Metazoa</taxon>
        <taxon>Spiralia</taxon>
        <taxon>Lophotrochozoa</taxon>
        <taxon>Mollusca</taxon>
        <taxon>Gastropoda</taxon>
        <taxon>Caenogastropoda</taxon>
        <taxon>Architaenioglossa</taxon>
        <taxon>Ampullarioidea</taxon>
        <taxon>Ampullariidae</taxon>
        <taxon>Pomacea</taxon>
    </lineage>
</organism>
<dbReference type="Gene3D" id="1.25.40.20">
    <property type="entry name" value="Ankyrin repeat-containing domain"/>
    <property type="match status" value="1"/>
</dbReference>